<name>A0A077D2N8_NPVMB</name>
<sequence length="211" mass="24615">MALDKQTSELAQLFENLSHEAMIDRAKVEFQNRIEKCKNYYDSDADDSDNDVEYHCCAKHNRLCQYAMDKYDMITLLQTAETWYKELHCLELDNETFLELFIKSLPDNVYVLLDHVEMDMYGSCCNCDENTVKGDNEEHYNFYTSVGLVSLAECFCSKCGDELLYSDEENKYKVTIDCECEGDNVILLALKQAYCKQCQREFIYNVPNKAQ</sequence>
<organism evidence="1">
    <name type="scientific">Mamestra brassicae nuclear polyhedrosis virus</name>
    <name type="common">MbNPV</name>
    <dbReference type="NCBI Taxonomy" id="78219"/>
    <lineage>
        <taxon>Viruses</taxon>
        <taxon>Viruses incertae sedis</taxon>
        <taxon>Naldaviricetes</taxon>
        <taxon>Lefavirales</taxon>
        <taxon>Baculoviridae</taxon>
        <taxon>Alphabaculovirus</taxon>
        <taxon>Alphabaculovirus mabrassicae</taxon>
    </lineage>
</organism>
<dbReference type="EMBL" id="KJ871680">
    <property type="protein sequence ID" value="AIL25102.1"/>
    <property type="molecule type" value="Genomic_DNA"/>
</dbReference>
<organismHost>
    <name type="scientific">Lepidoptera</name>
    <name type="common">moths &amp; butterflies</name>
    <dbReference type="NCBI Taxonomy" id="7088"/>
</organismHost>
<reference evidence="1" key="1">
    <citation type="submission" date="2014-05" db="EMBL/GenBank/DDBJ databases">
        <authorList>
            <person name="Hou D."/>
            <person name="Liu X."/>
            <person name="Yin F."/>
            <person name="Zhu Z."/>
            <person name="Wang J."/>
            <person name="Zhang L."/>
            <person name="Kou Z."/>
            <person name="Deng F."/>
            <person name="Wang H."/>
            <person name="Hu Z."/>
        </authorList>
    </citation>
    <scope>NUCLEOTIDE SEQUENCE</scope>
    <source>
        <strain evidence="1">CTa</strain>
    </source>
</reference>
<proteinExistence type="predicted"/>
<accession>A0A077D2N8</accession>
<protein>
    <submittedName>
        <fullName evidence="1">Orf24</fullName>
    </submittedName>
</protein>
<evidence type="ECO:0000313" key="1">
    <source>
        <dbReference type="EMBL" id="AIL25102.1"/>
    </source>
</evidence>